<evidence type="ECO:0000256" key="2">
    <source>
        <dbReference type="SAM" id="Phobius"/>
    </source>
</evidence>
<dbReference type="Proteomes" id="UP000321197">
    <property type="component" value="Unassembled WGS sequence"/>
</dbReference>
<evidence type="ECO:0000256" key="1">
    <source>
        <dbReference type="SAM" id="MobiDB-lite"/>
    </source>
</evidence>
<evidence type="ECO:0000313" key="4">
    <source>
        <dbReference type="Proteomes" id="UP000321197"/>
    </source>
</evidence>
<protein>
    <recommendedName>
        <fullName evidence="5">Type 4 fimbrial biogenesis protein PilX N-terminal domain-containing protein</fullName>
    </recommendedName>
</protein>
<feature type="transmembrane region" description="Helical" evidence="2">
    <location>
        <begin position="12"/>
        <end position="33"/>
    </location>
</feature>
<dbReference type="EMBL" id="BJXL01000144">
    <property type="protein sequence ID" value="GEM84903.1"/>
    <property type="molecule type" value="Genomic_DNA"/>
</dbReference>
<name>A0A511R5L2_9DEIN</name>
<dbReference type="OrthoDB" id="33877at2"/>
<keyword evidence="2" id="KW-0472">Membrane</keyword>
<proteinExistence type="predicted"/>
<keyword evidence="2" id="KW-1133">Transmembrane helix</keyword>
<feature type="region of interest" description="Disordered" evidence="1">
    <location>
        <begin position="250"/>
        <end position="269"/>
    </location>
</feature>
<dbReference type="RefSeq" id="WP_119342195.1">
    <property type="nucleotide sequence ID" value="NZ_BJXL01000144.1"/>
</dbReference>
<evidence type="ECO:0000313" key="3">
    <source>
        <dbReference type="EMBL" id="GEM84903.1"/>
    </source>
</evidence>
<reference evidence="3 4" key="1">
    <citation type="submission" date="2019-07" db="EMBL/GenBank/DDBJ databases">
        <title>Whole genome shotgun sequence of Meiothermus hypogaeus NBRC 106114.</title>
        <authorList>
            <person name="Hosoyama A."/>
            <person name="Uohara A."/>
            <person name="Ohji S."/>
            <person name="Ichikawa N."/>
        </authorList>
    </citation>
    <scope>NUCLEOTIDE SEQUENCE [LARGE SCALE GENOMIC DNA]</scope>
    <source>
        <strain evidence="3 4">NBRC 106114</strain>
    </source>
</reference>
<gene>
    <name evidence="3" type="ORF">MHY01S_30690</name>
</gene>
<keyword evidence="2" id="KW-0812">Transmembrane</keyword>
<accession>A0A511R5L2</accession>
<evidence type="ECO:0008006" key="5">
    <source>
        <dbReference type="Google" id="ProtNLM"/>
    </source>
</evidence>
<comment type="caution">
    <text evidence="3">The sequence shown here is derived from an EMBL/GenBank/DDBJ whole genome shotgun (WGS) entry which is preliminary data.</text>
</comment>
<sequence length="747" mass="79944">MKSGQTNPFARKGIALVTVLVAVVIVIAIFTTLSASVLSELRNGRTVSVRDELAQSADGLSERARLQLVLDYRSRGISVPAYLDQVSTNPPTATVDLGNGITGRWRVLGTSGVGAEYGWIEVASTASRGNESQTVVRRISFGQNDVFKLAMLSETTNCMYCHLRVNGDVGALFHHRPGWGNEGVNGQGSGAHEGGSVIRGNLYAARTITNDDTPRNGEGALTRGNYSANGTGTLNAYKINGSLVTGDVEANSTNSALPQDTDGDGIPDFPPIKRSVAMASANGSLRGGTIVALSSGQVLNPVTLVSAMVGGISRTHEGNLVLIGTPENPIVLDKDVYVSGDVVIKGVVRGRGAIYAGRNLYIAGNVTYQNPPSKPGQGVCTGVTDPDQCARLNIANGRDELRLAARGNTIIGDYTERNASGNLLPVDLRQSADFYRAQFGFYSGNRYYDTQTGDELVLKDGRYYNVEGTEISASRVITRAANQSNPAQDAYSYSFRPGSIDPSGNFTGWISDDFYKNALLGSSNLAYNTWRWNFGTPPGSTSAKVSFRNTIETELVNARIPSNQARAIACRLANLSAGSNGCPSSIPPSNGGQDLRDNSGNVVGYIHIQDGRTLRVVRDQALSYETQVTHVDAFLYSNFRIAGKTSMLGVAMNGGLIAKELGILAPGRFKGWWKSSRYNFLSSPTNTSRQCNSAGQTYFVADTEDCALTVNYDHRLRNGGYGFNLVVGNPGQTVSWRLSADPNERVR</sequence>
<organism evidence="3 4">
    <name type="scientific">Meiothermus hypogaeus NBRC 106114</name>
    <dbReference type="NCBI Taxonomy" id="1227553"/>
    <lineage>
        <taxon>Bacteria</taxon>
        <taxon>Thermotogati</taxon>
        <taxon>Deinococcota</taxon>
        <taxon>Deinococci</taxon>
        <taxon>Thermales</taxon>
        <taxon>Thermaceae</taxon>
        <taxon>Meiothermus</taxon>
    </lineage>
</organism>
<dbReference type="AlphaFoldDB" id="A0A511R5L2"/>